<dbReference type="EC" id="2.5.1.30" evidence="1"/>
<organism evidence="1 2">
    <name type="scientific">Virgibacillus alimentarius</name>
    <dbReference type="NCBI Taxonomy" id="698769"/>
    <lineage>
        <taxon>Bacteria</taxon>
        <taxon>Bacillati</taxon>
        <taxon>Bacillota</taxon>
        <taxon>Bacilli</taxon>
        <taxon>Bacillales</taxon>
        <taxon>Bacillaceae</taxon>
        <taxon>Virgibacillus</taxon>
    </lineage>
</organism>
<dbReference type="EMBL" id="JAGIKX010000001">
    <property type="protein sequence ID" value="MBP2256385.1"/>
    <property type="molecule type" value="Genomic_DNA"/>
</dbReference>
<dbReference type="Gene3D" id="1.20.120.1450">
    <property type="match status" value="1"/>
</dbReference>
<keyword evidence="2" id="KW-1185">Reference proteome</keyword>
<dbReference type="Proteomes" id="UP001519294">
    <property type="component" value="Unassembled WGS sequence"/>
</dbReference>
<dbReference type="RefSeq" id="WP_051681408.1">
    <property type="nucleotide sequence ID" value="NZ_JAGIKX010000001.1"/>
</dbReference>
<dbReference type="Pfam" id="PF07307">
    <property type="entry name" value="HEPPP_synt_1"/>
    <property type="match status" value="1"/>
</dbReference>
<dbReference type="InterPro" id="IPR009920">
    <property type="entry name" value="HEPPP_synth_su1"/>
</dbReference>
<name>A0ABS4S5W0_9BACI</name>
<evidence type="ECO:0000313" key="2">
    <source>
        <dbReference type="Proteomes" id="UP001519294"/>
    </source>
</evidence>
<proteinExistence type="predicted"/>
<accession>A0ABS4S5W0</accession>
<keyword evidence="1" id="KW-0808">Transferase</keyword>
<protein>
    <submittedName>
        <fullName evidence="1">Heptaprenyl diphosphate synthase</fullName>
        <ecNumber evidence="1">2.5.1.30</ecNumber>
    </submittedName>
</protein>
<comment type="caution">
    <text evidence="1">The sequence shown here is derived from an EMBL/GenBank/DDBJ whole genome shotgun (WGS) entry which is preliminary data.</text>
</comment>
<reference evidence="1 2" key="1">
    <citation type="submission" date="2021-03" db="EMBL/GenBank/DDBJ databases">
        <title>Genomic Encyclopedia of Type Strains, Phase IV (KMG-IV): sequencing the most valuable type-strain genomes for metagenomic binning, comparative biology and taxonomic classification.</title>
        <authorList>
            <person name="Goeker M."/>
        </authorList>
    </citation>
    <scope>NUCLEOTIDE SEQUENCE [LARGE SCALE GENOMIC DNA]</scope>
    <source>
        <strain evidence="1 2">DSM 25790</strain>
    </source>
</reference>
<dbReference type="GO" id="GO:0000010">
    <property type="term" value="F:heptaprenyl diphosphate synthase activity"/>
    <property type="evidence" value="ECO:0007669"/>
    <property type="project" value="UniProtKB-EC"/>
</dbReference>
<evidence type="ECO:0000313" key="1">
    <source>
        <dbReference type="EMBL" id="MBP2256385.1"/>
    </source>
</evidence>
<sequence length="264" mass="30846">MHGSRQEIEELKVLIEDKMQHTYLDKNIEKSMIDEEKLCILNAMINNTSMKASEKKQTIITTMLVQIALDTHDMVPISNDEKESEATRVSKQLTVLAGDYYSGLYYFLLSELKAYDMIQVLASAIKEINEYKMKLYYRELDSFESYILLLKKIESLLILQIAEYIKKPVLIPIIEEWLVTKRLMEETNNFDNNRFSPIIHTWLNFSKEQDDSSIVTSMKDIIIKNTNRIEEHTLRLSDQHKLFKTYILSGLKKLGDKTSVMEEG</sequence>
<gene>
    <name evidence="1" type="ORF">J2Z81_000317</name>
</gene>